<organism evidence="1">
    <name type="scientific">marine metagenome</name>
    <dbReference type="NCBI Taxonomy" id="408172"/>
    <lineage>
        <taxon>unclassified sequences</taxon>
        <taxon>metagenomes</taxon>
        <taxon>ecological metagenomes</taxon>
    </lineage>
</organism>
<sequence length="251" mass="29225">MFKIIFLLLLSAVTSQTITIHDANNNLPLVDVNVFTDDNGTTTDNNGICYLDSFGSKDIITFSLIGYQTLTLTKSHIPNILFLENHLISMDWINVVAENKTSRKKYVKLERDVRKVYPYAKTVADLLVKYDSIIDSLDLYSGYKRYYRKKKIFLTIENELISKYGFSIRRLTKNQGRILIKLVDRETSRTSFNIIKDFRNIFSAGFWQITARIFGHNLRSTYNPNKGEDRLIEFIINRIDSKANYFTLNKK</sequence>
<dbReference type="InterPro" id="IPR008969">
    <property type="entry name" value="CarboxyPept-like_regulatory"/>
</dbReference>
<dbReference type="Pfam" id="PF14127">
    <property type="entry name" value="DUF4294"/>
    <property type="match status" value="1"/>
</dbReference>
<accession>A0A382QNT5</accession>
<evidence type="ECO:0008006" key="2">
    <source>
        <dbReference type="Google" id="ProtNLM"/>
    </source>
</evidence>
<dbReference type="SUPFAM" id="SSF49464">
    <property type="entry name" value="Carboxypeptidase regulatory domain-like"/>
    <property type="match status" value="1"/>
</dbReference>
<reference evidence="1" key="1">
    <citation type="submission" date="2018-05" db="EMBL/GenBank/DDBJ databases">
        <authorList>
            <person name="Lanie J.A."/>
            <person name="Ng W.-L."/>
            <person name="Kazmierczak K.M."/>
            <person name="Andrzejewski T.M."/>
            <person name="Davidsen T.M."/>
            <person name="Wayne K.J."/>
            <person name="Tettelin H."/>
            <person name="Glass J.I."/>
            <person name="Rusch D."/>
            <person name="Podicherti R."/>
            <person name="Tsui H.-C.T."/>
            <person name="Winkler M.E."/>
        </authorList>
    </citation>
    <scope>NUCLEOTIDE SEQUENCE</scope>
</reference>
<dbReference type="InterPro" id="IPR025636">
    <property type="entry name" value="DUF4294"/>
</dbReference>
<proteinExistence type="predicted"/>
<name>A0A382QNT5_9ZZZZ</name>
<dbReference type="AlphaFoldDB" id="A0A382QNT5"/>
<evidence type="ECO:0000313" key="1">
    <source>
        <dbReference type="EMBL" id="SVC85991.1"/>
    </source>
</evidence>
<dbReference type="EMBL" id="UINC01115166">
    <property type="protein sequence ID" value="SVC85991.1"/>
    <property type="molecule type" value="Genomic_DNA"/>
</dbReference>
<protein>
    <recommendedName>
        <fullName evidence="2">DUF4294 domain-containing protein</fullName>
    </recommendedName>
</protein>
<gene>
    <name evidence="1" type="ORF">METZ01_LOCUS338845</name>
</gene>